<evidence type="ECO:0000256" key="7">
    <source>
        <dbReference type="ARBA" id="ARBA00023237"/>
    </source>
</evidence>
<dbReference type="PANTHER" id="PTHR11319">
    <property type="entry name" value="G PROTEIN-COUPLED RECEPTOR-RELATED"/>
    <property type="match status" value="1"/>
</dbReference>
<dbReference type="Proteomes" id="UP000190423">
    <property type="component" value="Unassembled WGS sequence"/>
</dbReference>
<dbReference type="GO" id="GO:0005576">
    <property type="term" value="C:extracellular region"/>
    <property type="evidence" value="ECO:0007669"/>
    <property type="project" value="UniProtKB-SubCell"/>
</dbReference>
<dbReference type="InterPro" id="IPR006626">
    <property type="entry name" value="PbH1"/>
</dbReference>
<evidence type="ECO:0000256" key="2">
    <source>
        <dbReference type="ARBA" id="ARBA00004442"/>
    </source>
</evidence>
<dbReference type="AlphaFoldDB" id="A0A1T4JHS2"/>
<dbReference type="GeneID" id="78315547"/>
<evidence type="ECO:0000313" key="10">
    <source>
        <dbReference type="Proteomes" id="UP000190423"/>
    </source>
</evidence>
<dbReference type="Gene3D" id="2.60.40.4270">
    <property type="entry name" value="Listeria-Bacteroides repeat domain"/>
    <property type="match status" value="1"/>
</dbReference>
<dbReference type="GO" id="GO:0009279">
    <property type="term" value="C:cell outer membrane"/>
    <property type="evidence" value="ECO:0007669"/>
    <property type="project" value="UniProtKB-SubCell"/>
</dbReference>
<proteinExistence type="predicted"/>
<evidence type="ECO:0000256" key="4">
    <source>
        <dbReference type="ARBA" id="ARBA00022525"/>
    </source>
</evidence>
<dbReference type="SUPFAM" id="SSF51126">
    <property type="entry name" value="Pectin lyase-like"/>
    <property type="match status" value="1"/>
</dbReference>
<dbReference type="EMBL" id="FUWG01000002">
    <property type="protein sequence ID" value="SJZ29720.1"/>
    <property type="molecule type" value="Genomic_DNA"/>
</dbReference>
<dbReference type="NCBIfam" id="TIGR02543">
    <property type="entry name" value="List_Bact_rpt"/>
    <property type="match status" value="1"/>
</dbReference>
<keyword evidence="6" id="KW-0472">Membrane</keyword>
<dbReference type="PANTHER" id="PTHR11319:SF35">
    <property type="entry name" value="OUTER MEMBRANE PROTEIN PMPC-RELATED"/>
    <property type="match status" value="1"/>
</dbReference>
<dbReference type="RefSeq" id="WP_078932139.1">
    <property type="nucleotide sequence ID" value="NZ_FUWG01000002.1"/>
</dbReference>
<dbReference type="Gene3D" id="2.160.20.10">
    <property type="entry name" value="Single-stranded right-handed beta-helix, Pectin lyase-like"/>
    <property type="match status" value="1"/>
</dbReference>
<feature type="chain" id="PRO_5010546453" evidence="8">
    <location>
        <begin position="23"/>
        <end position="1038"/>
    </location>
</feature>
<comment type="subcellular location">
    <subcellularLocation>
        <location evidence="1">Cell envelope</location>
    </subcellularLocation>
    <subcellularLocation>
        <location evidence="2">Cell outer membrane</location>
    </subcellularLocation>
    <subcellularLocation>
        <location evidence="3">Secreted</location>
    </subcellularLocation>
</comment>
<dbReference type="InterPro" id="IPR011050">
    <property type="entry name" value="Pectin_lyase_fold/virulence"/>
</dbReference>
<dbReference type="InterPro" id="IPR012334">
    <property type="entry name" value="Pectin_lyas_fold"/>
</dbReference>
<dbReference type="SMART" id="SM00710">
    <property type="entry name" value="PbH1"/>
    <property type="match status" value="4"/>
</dbReference>
<dbReference type="InterPro" id="IPR013378">
    <property type="entry name" value="InlB-like_B-rpt"/>
</dbReference>
<evidence type="ECO:0000256" key="6">
    <source>
        <dbReference type="ARBA" id="ARBA00023136"/>
    </source>
</evidence>
<protein>
    <submittedName>
        <fullName evidence="9">Listeria/Bacterioides repeat-containing protein</fullName>
    </submittedName>
</protein>
<accession>A0A1T4JHS2</accession>
<keyword evidence="4" id="KW-0964">Secreted</keyword>
<evidence type="ECO:0000256" key="5">
    <source>
        <dbReference type="ARBA" id="ARBA00022729"/>
    </source>
</evidence>
<evidence type="ECO:0000313" key="9">
    <source>
        <dbReference type="EMBL" id="SJZ29720.1"/>
    </source>
</evidence>
<gene>
    <name evidence="9" type="ORF">SAMN02745149_00224</name>
</gene>
<keyword evidence="5 8" id="KW-0732">Signal</keyword>
<dbReference type="Pfam" id="PF09479">
    <property type="entry name" value="Flg_new"/>
    <property type="match status" value="1"/>
</dbReference>
<keyword evidence="7" id="KW-0998">Cell outer membrane</keyword>
<evidence type="ECO:0000256" key="1">
    <source>
        <dbReference type="ARBA" id="ARBA00004196"/>
    </source>
</evidence>
<reference evidence="9 10" key="1">
    <citation type="submission" date="2017-02" db="EMBL/GenBank/DDBJ databases">
        <authorList>
            <person name="Peterson S.W."/>
        </authorList>
    </citation>
    <scope>NUCLEOTIDE SEQUENCE [LARGE SCALE GENOMIC DNA]</scope>
    <source>
        <strain evidence="9 10">ATCC BAA-908</strain>
    </source>
</reference>
<dbReference type="STRING" id="261392.SAMN02745149_00224"/>
<dbReference type="OrthoDB" id="363253at2"/>
<dbReference type="InterPro" id="IPR042229">
    <property type="entry name" value="Listeria/Bacterioides_rpt_sf"/>
</dbReference>
<dbReference type="PROSITE" id="PS51257">
    <property type="entry name" value="PROKAR_LIPOPROTEIN"/>
    <property type="match status" value="1"/>
</dbReference>
<keyword evidence="10" id="KW-1185">Reference proteome</keyword>
<evidence type="ECO:0000256" key="8">
    <source>
        <dbReference type="SAM" id="SignalP"/>
    </source>
</evidence>
<name>A0A1T4JHS2_TREPO</name>
<evidence type="ECO:0000256" key="3">
    <source>
        <dbReference type="ARBA" id="ARBA00004613"/>
    </source>
</evidence>
<organism evidence="9 10">
    <name type="scientific">Treponema porcinum</name>
    <dbReference type="NCBI Taxonomy" id="261392"/>
    <lineage>
        <taxon>Bacteria</taxon>
        <taxon>Pseudomonadati</taxon>
        <taxon>Spirochaetota</taxon>
        <taxon>Spirochaetia</taxon>
        <taxon>Spirochaetales</taxon>
        <taxon>Treponemataceae</taxon>
        <taxon>Treponema</taxon>
    </lineage>
</organism>
<feature type="signal peptide" evidence="8">
    <location>
        <begin position="1"/>
        <end position="22"/>
    </location>
</feature>
<dbReference type="InterPro" id="IPR003368">
    <property type="entry name" value="POMP_repeat"/>
</dbReference>
<dbReference type="Pfam" id="PF02415">
    <property type="entry name" value="Chlam_PMP"/>
    <property type="match status" value="1"/>
</dbReference>
<sequence>MKKHFLFLSALALFLSSCEIFSSLSEKTGAISIKMPEGSERIAETYDVNEITSFTAELYDSGSSPVAKVSSAPGKSITFESLTPGSYAIVIKAFKSTECAAYAEKSGIVVEAGATTYETVTLFKNIIKNIESVEIAKESLDKITKNYTVGQTFALPDNVSIIAHFIHGYEKELEPDDYEIYICNAEQFAESSLVKDLTLYAKARFAVIGICTESGYKYSEPVSLVMNAEEPVVTWTIPAVKDNAISFELSAIASGEISYIWEKAKTADMAGKTDCTSEIEIASDGTVALPLKDESGNYIYYLCTVTNKNIVVNGATTASRQTDVFGGQIVSFDARYTGEYEVSGQLDNITAFEITETYADGYVLNIQSLPVNYKLAYAENLSNPEQLVGNIPLVITNLAAFDADGKNLTYEVTVPFKYSFDEDDLAFEITADGGKQENETITIAQYSGIITLSASNSLPAYMLYDGENNASTAIENTVSYAWYNSSSETIDSKIGNLENDATYYCEQTITSSEPEWYVSSEPVKKSIEIKTEPWIIEVRKSEDDGTVEGSLDAGEYTLSCTNSCASENETIVYSINPEGIVTLDENNGFTVNQQSNEVTIKISLSIDGKVVATKEYTIPKQGTYIVTFETNGGSAVASQTIVDNGTATTPTAPTKEGYTFGGWYTDENCTAAYNFSTSVTADIILYAKWTVEVITDWDTLSEKLSSATTDVGDIYVSGDFEIASTISFSGKANIISTGTRVTFRRKKGYASNFFSLYSASLTFKGSESAPIVFDGTSETETQPSNLITNGGTTTFEYCSFQNNSSSSHASVYLVDDYTSSDTTFRFCSFTGNKGPKGGAVYVGKTAYNVCFENCRFENNTSSSDGGAVYIAASATATFSDCIFGNAEYENLGNSCTGSIGGGGAVYATGASITLSNCEFYYNKATGDSGNGGAIGADSSSTVTITEGCIFKNNETALVDSSSTHGGALYINKSSLVLPNSGNIFENNREGNKTVYILSDIYIVSSGTLGTVNGTVYDSGSYTVGEDENGILKLTSTSQ</sequence>